<dbReference type="KEGG" id="tper:IWA51_02595"/>
<protein>
    <recommendedName>
        <fullName evidence="10">M18 family aminopeptidase</fullName>
        <ecNumber evidence="10">3.4.11.-</ecNumber>
    </recommendedName>
</protein>
<keyword evidence="12" id="KW-1185">Reference proteome</keyword>
<dbReference type="GO" id="GO:0008270">
    <property type="term" value="F:zinc ion binding"/>
    <property type="evidence" value="ECO:0007669"/>
    <property type="project" value="InterPro"/>
</dbReference>
<keyword evidence="6 9" id="KW-0378">Hydrolase</keyword>
<comment type="cofactor">
    <cofactor evidence="1 10">
        <name>Zn(2+)</name>
        <dbReference type="ChEBI" id="CHEBI:29105"/>
    </cofactor>
</comment>
<keyword evidence="8 9" id="KW-0482">Metalloprotease</keyword>
<proteinExistence type="inferred from homology"/>
<dbReference type="GO" id="GO:0008237">
    <property type="term" value="F:metallopeptidase activity"/>
    <property type="evidence" value="ECO:0007669"/>
    <property type="project" value="UniProtKB-KW"/>
</dbReference>
<keyword evidence="4 9" id="KW-0645">Protease</keyword>
<evidence type="ECO:0000256" key="6">
    <source>
        <dbReference type="ARBA" id="ARBA00022801"/>
    </source>
</evidence>
<dbReference type="Pfam" id="PF02127">
    <property type="entry name" value="Peptidase_M18"/>
    <property type="match status" value="1"/>
</dbReference>
<dbReference type="AlphaFoldDB" id="A0A7T3RE87"/>
<reference evidence="11 12" key="1">
    <citation type="submission" date="2020-11" db="EMBL/GenBank/DDBJ databases">
        <title>Treponema Peruensis nv. sp., first commensal Treponema isolated from human feces.</title>
        <authorList>
            <person name="Belkhou C."/>
            <person name="Raes J."/>
        </authorList>
    </citation>
    <scope>NUCLEOTIDE SEQUENCE [LARGE SCALE GENOMIC DNA]</scope>
    <source>
        <strain evidence="11 12">RCC2812</strain>
    </source>
</reference>
<keyword evidence="3 9" id="KW-0031">Aminopeptidase</keyword>
<accession>A0A7T3RE87</accession>
<evidence type="ECO:0000256" key="4">
    <source>
        <dbReference type="ARBA" id="ARBA00022670"/>
    </source>
</evidence>
<comment type="similarity">
    <text evidence="2 9">Belongs to the peptidase M18 family.</text>
</comment>
<sequence>MSSLIDEYKSFLNEGKTERECVHVIEAEALKNGYKNICDTEKLSPGDKVYVSKFGKAIALFEIGTSKIENGMNILGAHIDSPRLDVKQNPVYEKDFIVYMNTHYYGGIKKYQWLTMPLAIHGVVCKKNGSVVNICVGEKSDDPVFCISDILPHLAQKQMKETAADFIPGENLDVIVASDCPSCESDKEKSKEKNPAKKALLALLKETYGIEEKDLSSAELEVVPAGSARDLGFDRSLVLGYGQDDRSCAFTSVKAMFETRASVRTNCCVCVDKEEIGSVGATGMGSHFFENAVAEVIARLENYSDLTLRRCLNSSSMLSSDVNSAFDPLNADLYDRENASFLGGGIVFNKYTGARGKSGASDASPEFIARLRNVLDRDGVKYQMAELGKVDQGGGGTIAYLAAKYGMYVLDAGVAVLSMHAPWEITSRSDIEQAFAAYRSFLTLE</sequence>
<dbReference type="PRINTS" id="PR00932">
    <property type="entry name" value="AMINO1PTASE"/>
</dbReference>
<name>A0A7T3RE87_9SPIR</name>
<evidence type="ECO:0000313" key="12">
    <source>
        <dbReference type="Proteomes" id="UP000595224"/>
    </source>
</evidence>
<evidence type="ECO:0000256" key="10">
    <source>
        <dbReference type="RuleBase" id="RU004387"/>
    </source>
</evidence>
<dbReference type="SUPFAM" id="SSF53187">
    <property type="entry name" value="Zn-dependent exopeptidases"/>
    <property type="match status" value="1"/>
</dbReference>
<evidence type="ECO:0000313" key="11">
    <source>
        <dbReference type="EMBL" id="QQA01522.1"/>
    </source>
</evidence>
<keyword evidence="5 9" id="KW-0479">Metal-binding</keyword>
<evidence type="ECO:0000256" key="9">
    <source>
        <dbReference type="RuleBase" id="RU004386"/>
    </source>
</evidence>
<organism evidence="11 12">
    <name type="scientific">Treponema peruense</name>
    <dbReference type="NCBI Taxonomy" id="2787628"/>
    <lineage>
        <taxon>Bacteria</taxon>
        <taxon>Pseudomonadati</taxon>
        <taxon>Spirochaetota</taxon>
        <taxon>Spirochaetia</taxon>
        <taxon>Spirochaetales</taxon>
        <taxon>Treponemataceae</taxon>
        <taxon>Treponema</taxon>
    </lineage>
</organism>
<dbReference type="Gene3D" id="2.30.250.10">
    <property type="entry name" value="Aminopeptidase i, Domain 2"/>
    <property type="match status" value="1"/>
</dbReference>
<evidence type="ECO:0000256" key="2">
    <source>
        <dbReference type="ARBA" id="ARBA00008290"/>
    </source>
</evidence>
<dbReference type="PANTHER" id="PTHR28570:SF2">
    <property type="entry name" value="M18 FAMILY AMINOPEPTIDASE 1-RELATED"/>
    <property type="match status" value="1"/>
</dbReference>
<dbReference type="Gene3D" id="3.40.630.10">
    <property type="entry name" value="Zn peptidases"/>
    <property type="match status" value="1"/>
</dbReference>
<evidence type="ECO:0000256" key="5">
    <source>
        <dbReference type="ARBA" id="ARBA00022723"/>
    </source>
</evidence>
<dbReference type="GO" id="GO:0006508">
    <property type="term" value="P:proteolysis"/>
    <property type="evidence" value="ECO:0007669"/>
    <property type="project" value="UniProtKB-KW"/>
</dbReference>
<dbReference type="InterPro" id="IPR023358">
    <property type="entry name" value="Peptidase_M18_dom2"/>
</dbReference>
<dbReference type="PANTHER" id="PTHR28570">
    <property type="entry name" value="ASPARTYL AMINOPEPTIDASE"/>
    <property type="match status" value="1"/>
</dbReference>
<evidence type="ECO:0000256" key="3">
    <source>
        <dbReference type="ARBA" id="ARBA00022438"/>
    </source>
</evidence>
<dbReference type="EMBL" id="CP064936">
    <property type="protein sequence ID" value="QQA01522.1"/>
    <property type="molecule type" value="Genomic_DNA"/>
</dbReference>
<keyword evidence="7 9" id="KW-0862">Zinc</keyword>
<evidence type="ECO:0000256" key="8">
    <source>
        <dbReference type="ARBA" id="ARBA00023049"/>
    </source>
</evidence>
<dbReference type="NCBIfam" id="NF002600">
    <property type="entry name" value="PRK02256.1"/>
    <property type="match status" value="1"/>
</dbReference>
<evidence type="ECO:0000256" key="1">
    <source>
        <dbReference type="ARBA" id="ARBA00001947"/>
    </source>
</evidence>
<dbReference type="GO" id="GO:0005737">
    <property type="term" value="C:cytoplasm"/>
    <property type="evidence" value="ECO:0007669"/>
    <property type="project" value="UniProtKB-ARBA"/>
</dbReference>
<dbReference type="GO" id="GO:0004177">
    <property type="term" value="F:aminopeptidase activity"/>
    <property type="evidence" value="ECO:0007669"/>
    <property type="project" value="UniProtKB-KW"/>
</dbReference>
<dbReference type="SUPFAM" id="SSF101821">
    <property type="entry name" value="Aminopeptidase/glucanase lid domain"/>
    <property type="match status" value="1"/>
</dbReference>
<dbReference type="EC" id="3.4.11.-" evidence="10"/>
<evidence type="ECO:0000256" key="7">
    <source>
        <dbReference type="ARBA" id="ARBA00022833"/>
    </source>
</evidence>
<gene>
    <name evidence="11" type="ORF">IWA51_02595</name>
</gene>
<dbReference type="InterPro" id="IPR001948">
    <property type="entry name" value="Peptidase_M18"/>
</dbReference>
<dbReference type="Proteomes" id="UP000595224">
    <property type="component" value="Chromosome"/>
</dbReference>